<gene>
    <name evidence="2" type="ORF">RM190_23220</name>
</gene>
<dbReference type="SMART" id="SM00507">
    <property type="entry name" value="HNHc"/>
    <property type="match status" value="1"/>
</dbReference>
<evidence type="ECO:0000259" key="1">
    <source>
        <dbReference type="SMART" id="SM00507"/>
    </source>
</evidence>
<keyword evidence="3" id="KW-1185">Reference proteome</keyword>
<protein>
    <recommendedName>
        <fullName evidence="1">HNH nuclease domain-containing protein</fullName>
    </recommendedName>
</protein>
<organism evidence="2 3">
    <name type="scientific">Paracoccus broussonetiae</name>
    <dbReference type="NCBI Taxonomy" id="3075834"/>
    <lineage>
        <taxon>Bacteria</taxon>
        <taxon>Pseudomonadati</taxon>
        <taxon>Pseudomonadota</taxon>
        <taxon>Alphaproteobacteria</taxon>
        <taxon>Rhodobacterales</taxon>
        <taxon>Paracoccaceae</taxon>
        <taxon>Paracoccus</taxon>
    </lineage>
</organism>
<comment type="caution">
    <text evidence="2">The sequence shown here is derived from an EMBL/GenBank/DDBJ whole genome shotgun (WGS) entry which is preliminary data.</text>
</comment>
<name>A0ABU3EKZ0_9RHOB</name>
<sequence>MLKLRDPGLTQATLDGLGNYQEEMDQAGNYSDRVATAKSAFSSRNRRTNAIFQNVREALAKMAGEAVRCAYCEDSAADEVEHVKPKDLYPESVFRWPNYVYACGPCNGRKLNSFSIIDAAGVRVDVTRPRRAPVIAPLDGLPALIDPRSEDPLQFFDMDLQGTFFVLEALDLSPLDEARATFTIELLGLNRDLLLTTRRDAYLGYRARLSEYAAKAEQGAENSELDAIRSSLLSSPHPTVWEEMKRQAHLIEELQILFASVPAAMAWRHFP</sequence>
<dbReference type="Gene3D" id="1.10.30.50">
    <property type="match status" value="1"/>
</dbReference>
<dbReference type="RefSeq" id="WP_311761860.1">
    <property type="nucleotide sequence ID" value="NZ_JAVRQI010000042.1"/>
</dbReference>
<reference evidence="3" key="1">
    <citation type="submission" date="2023-07" db="EMBL/GenBank/DDBJ databases">
        <title>Characterization of two Paracoccaceae strains isolated from Phycosphere and proposal of Xinfangfangia lacusdiani sp. nov.</title>
        <authorList>
            <person name="Deng Y."/>
            <person name="Zhang Y.Q."/>
        </authorList>
    </citation>
    <scope>NUCLEOTIDE SEQUENCE [LARGE SCALE GENOMIC DNA]</scope>
    <source>
        <strain evidence="3">CPCC 101403</strain>
    </source>
</reference>
<dbReference type="Proteomes" id="UP001251085">
    <property type="component" value="Unassembled WGS sequence"/>
</dbReference>
<dbReference type="InterPro" id="IPR003615">
    <property type="entry name" value="HNH_nuc"/>
</dbReference>
<dbReference type="EMBL" id="JAVRQI010000042">
    <property type="protein sequence ID" value="MDT1064780.1"/>
    <property type="molecule type" value="Genomic_DNA"/>
</dbReference>
<accession>A0ABU3EKZ0</accession>
<evidence type="ECO:0000313" key="3">
    <source>
        <dbReference type="Proteomes" id="UP001251085"/>
    </source>
</evidence>
<proteinExistence type="predicted"/>
<evidence type="ECO:0000313" key="2">
    <source>
        <dbReference type="EMBL" id="MDT1064780.1"/>
    </source>
</evidence>
<feature type="domain" description="HNH nuclease" evidence="1">
    <location>
        <begin position="54"/>
        <end position="108"/>
    </location>
</feature>